<feature type="region of interest" description="Disordered" evidence="7">
    <location>
        <begin position="302"/>
        <end position="332"/>
    </location>
</feature>
<comment type="subcellular location">
    <subcellularLocation>
        <location evidence="1">Cell membrane</location>
        <topology evidence="1">Multi-pass membrane protein</topology>
    </subcellularLocation>
</comment>
<dbReference type="GO" id="GO:0005886">
    <property type="term" value="C:plasma membrane"/>
    <property type="evidence" value="ECO:0007669"/>
    <property type="project" value="UniProtKB-SubCell"/>
</dbReference>
<dbReference type="Gene3D" id="1.10.287.1260">
    <property type="match status" value="1"/>
</dbReference>
<gene>
    <name evidence="12" type="ORF">BCF74_11965</name>
</gene>
<dbReference type="InterPro" id="IPR049278">
    <property type="entry name" value="MS_channel_C"/>
</dbReference>
<proteinExistence type="inferred from homology"/>
<dbReference type="Pfam" id="PF21088">
    <property type="entry name" value="MS_channel_1st"/>
    <property type="match status" value="1"/>
</dbReference>
<evidence type="ECO:0000256" key="4">
    <source>
        <dbReference type="ARBA" id="ARBA00022692"/>
    </source>
</evidence>
<evidence type="ECO:0000256" key="3">
    <source>
        <dbReference type="ARBA" id="ARBA00022475"/>
    </source>
</evidence>
<feature type="domain" description="Mechanosensitive ion channel transmembrane helices 2/3" evidence="11">
    <location>
        <begin position="96"/>
        <end position="136"/>
    </location>
</feature>
<evidence type="ECO:0000256" key="6">
    <source>
        <dbReference type="ARBA" id="ARBA00023136"/>
    </source>
</evidence>
<evidence type="ECO:0000256" key="8">
    <source>
        <dbReference type="SAM" id="Phobius"/>
    </source>
</evidence>
<evidence type="ECO:0000259" key="9">
    <source>
        <dbReference type="Pfam" id="PF00924"/>
    </source>
</evidence>
<feature type="transmembrane region" description="Helical" evidence="8">
    <location>
        <begin position="24"/>
        <end position="41"/>
    </location>
</feature>
<evidence type="ECO:0000259" key="11">
    <source>
        <dbReference type="Pfam" id="PF21088"/>
    </source>
</evidence>
<dbReference type="RefSeq" id="WP_106298164.1">
    <property type="nucleotide sequence ID" value="NZ_PVTI01000019.1"/>
</dbReference>
<dbReference type="Gene3D" id="2.30.30.60">
    <property type="match status" value="1"/>
</dbReference>
<feature type="transmembrane region" description="Helical" evidence="8">
    <location>
        <begin position="91"/>
        <end position="114"/>
    </location>
</feature>
<dbReference type="InterPro" id="IPR006685">
    <property type="entry name" value="MscS_channel_2nd"/>
</dbReference>
<keyword evidence="3" id="KW-1003">Cell membrane</keyword>
<dbReference type="SUPFAM" id="SSF82689">
    <property type="entry name" value="Mechanosensitive channel protein MscS (YggB), C-terminal domain"/>
    <property type="match status" value="1"/>
</dbReference>
<dbReference type="EMBL" id="PVTI01000019">
    <property type="protein sequence ID" value="PRY56346.1"/>
    <property type="molecule type" value="Genomic_DNA"/>
</dbReference>
<evidence type="ECO:0000256" key="7">
    <source>
        <dbReference type="SAM" id="MobiDB-lite"/>
    </source>
</evidence>
<dbReference type="InterPro" id="IPR023408">
    <property type="entry name" value="MscS_beta-dom_sf"/>
</dbReference>
<evidence type="ECO:0000313" key="13">
    <source>
        <dbReference type="Proteomes" id="UP000237822"/>
    </source>
</evidence>
<dbReference type="PANTHER" id="PTHR30460:SF0">
    <property type="entry name" value="MODERATE CONDUCTANCE MECHANOSENSITIVE CHANNEL YBIO"/>
    <property type="match status" value="1"/>
</dbReference>
<keyword evidence="6 8" id="KW-0472">Membrane</keyword>
<accession>A0A2T0UEH4</accession>
<dbReference type="FunFam" id="2.30.30.60:FF:000001">
    <property type="entry name" value="MscS Mechanosensitive ion channel"/>
    <property type="match status" value="1"/>
</dbReference>
<feature type="domain" description="Mechanosensitive ion channel MscS" evidence="9">
    <location>
        <begin position="138"/>
        <end position="201"/>
    </location>
</feature>
<dbReference type="PANTHER" id="PTHR30460">
    <property type="entry name" value="MODERATE CONDUCTANCE MECHANOSENSITIVE CHANNEL YBIO"/>
    <property type="match status" value="1"/>
</dbReference>
<dbReference type="Pfam" id="PF21082">
    <property type="entry name" value="MS_channel_3rd"/>
    <property type="match status" value="1"/>
</dbReference>
<protein>
    <submittedName>
        <fullName evidence="12">Small conductance mechanosensitive channel</fullName>
    </submittedName>
</protein>
<keyword evidence="13" id="KW-1185">Reference proteome</keyword>
<feature type="domain" description="Mechanosensitive ion channel MscS C-terminal" evidence="10">
    <location>
        <begin position="207"/>
        <end position="294"/>
    </location>
</feature>
<comment type="similarity">
    <text evidence="2">Belongs to the MscS (TC 1.A.23) family.</text>
</comment>
<keyword evidence="4 8" id="KW-0812">Transmembrane</keyword>
<evidence type="ECO:0000256" key="5">
    <source>
        <dbReference type="ARBA" id="ARBA00022989"/>
    </source>
</evidence>
<organism evidence="12 13">
    <name type="scientific">Knoellia remsis</name>
    <dbReference type="NCBI Taxonomy" id="407159"/>
    <lineage>
        <taxon>Bacteria</taxon>
        <taxon>Bacillati</taxon>
        <taxon>Actinomycetota</taxon>
        <taxon>Actinomycetes</taxon>
        <taxon>Micrococcales</taxon>
        <taxon>Intrasporangiaceae</taxon>
        <taxon>Knoellia</taxon>
    </lineage>
</organism>
<dbReference type="Pfam" id="PF00924">
    <property type="entry name" value="MS_channel_2nd"/>
    <property type="match status" value="1"/>
</dbReference>
<name>A0A2T0UEH4_9MICO</name>
<dbReference type="InterPro" id="IPR045276">
    <property type="entry name" value="YbiO_bact"/>
</dbReference>
<dbReference type="InterPro" id="IPR011014">
    <property type="entry name" value="MscS_channel_TM-2"/>
</dbReference>
<evidence type="ECO:0000259" key="10">
    <source>
        <dbReference type="Pfam" id="PF21082"/>
    </source>
</evidence>
<evidence type="ECO:0000256" key="1">
    <source>
        <dbReference type="ARBA" id="ARBA00004651"/>
    </source>
</evidence>
<keyword evidence="5 8" id="KW-1133">Transmembrane helix</keyword>
<dbReference type="AlphaFoldDB" id="A0A2T0UEH4"/>
<dbReference type="InterPro" id="IPR049142">
    <property type="entry name" value="MS_channel_1st"/>
</dbReference>
<dbReference type="SUPFAM" id="SSF82861">
    <property type="entry name" value="Mechanosensitive channel protein MscS (YggB), transmembrane region"/>
    <property type="match status" value="1"/>
</dbReference>
<dbReference type="InterPro" id="IPR011066">
    <property type="entry name" value="MscS_channel_C_sf"/>
</dbReference>
<feature type="transmembrane region" description="Helical" evidence="8">
    <location>
        <begin position="120"/>
        <end position="139"/>
    </location>
</feature>
<dbReference type="OrthoDB" id="4638917at2"/>
<dbReference type="Proteomes" id="UP000237822">
    <property type="component" value="Unassembled WGS sequence"/>
</dbReference>
<dbReference type="SUPFAM" id="SSF50182">
    <property type="entry name" value="Sm-like ribonucleoproteins"/>
    <property type="match status" value="1"/>
</dbReference>
<dbReference type="InterPro" id="IPR010920">
    <property type="entry name" value="LSM_dom_sf"/>
</dbReference>
<dbReference type="Gene3D" id="3.30.70.100">
    <property type="match status" value="1"/>
</dbReference>
<sequence>MNDADIARTIVTVERLQDWLLTDGLRILLTVVLAVVVRWLLHRLISRTVRTMTDKTADARSADGSRAGRLLAEATGLANARREQRMATLGSLLQSIVTFVVTLIAVLTIMALIGIPLGPLLASAGVGGVALGFGAQSLVKDFLSGIFMIIEDQYGVGDVIDTGEAIGTVEEVTLRVTKLRDANGVTWYIRNGEIIRIGNLSQHRATITVDVPVAYDENVAHVTSVITQAVDAMAKDEDWDGRLLDTPTVAGVESITGQAMTIRVFAEASPGAKFEVQRELRQRIKTALDAAGVKAPPIAPYGEFGARPYGPAGGGPGAGGTGTGGGSTGGRS</sequence>
<comment type="caution">
    <text evidence="12">The sequence shown here is derived from an EMBL/GenBank/DDBJ whole genome shotgun (WGS) entry which is preliminary data.</text>
</comment>
<evidence type="ECO:0000256" key="2">
    <source>
        <dbReference type="ARBA" id="ARBA00008017"/>
    </source>
</evidence>
<dbReference type="GO" id="GO:0008381">
    <property type="term" value="F:mechanosensitive monoatomic ion channel activity"/>
    <property type="evidence" value="ECO:0007669"/>
    <property type="project" value="InterPro"/>
</dbReference>
<evidence type="ECO:0000313" key="12">
    <source>
        <dbReference type="EMBL" id="PRY56346.1"/>
    </source>
</evidence>
<feature type="compositionally biased region" description="Gly residues" evidence="7">
    <location>
        <begin position="311"/>
        <end position="332"/>
    </location>
</feature>
<reference evidence="12 13" key="1">
    <citation type="submission" date="2018-03" db="EMBL/GenBank/DDBJ databases">
        <title>Genomic Encyclopedia of Archaeal and Bacterial Type Strains, Phase II (KMG-II): from individual species to whole genera.</title>
        <authorList>
            <person name="Goeker M."/>
        </authorList>
    </citation>
    <scope>NUCLEOTIDE SEQUENCE [LARGE SCALE GENOMIC DNA]</scope>
    <source>
        <strain evidence="12 13">ATCC BAA-1496</strain>
    </source>
</reference>